<reference evidence="3" key="1">
    <citation type="submission" date="2013-03" db="EMBL/GenBank/DDBJ databases">
        <title>The Genome Sequence of Anopheles christyi ACHKN1017.</title>
        <authorList>
            <consortium name="The Broad Institute Genomics Platform"/>
            <person name="Neafsey D.E."/>
            <person name="Besansky N."/>
            <person name="Walker B."/>
            <person name="Young S.K."/>
            <person name="Zeng Q."/>
            <person name="Gargeya S."/>
            <person name="Fitzgerald M."/>
            <person name="Haas B."/>
            <person name="Abouelleil A."/>
            <person name="Allen A.W."/>
            <person name="Alvarado L."/>
            <person name="Arachchi H.M."/>
            <person name="Berlin A.M."/>
            <person name="Chapman S.B."/>
            <person name="Gainer-Dewar J."/>
            <person name="Goldberg J."/>
            <person name="Griggs A."/>
            <person name="Gujja S."/>
            <person name="Hansen M."/>
            <person name="Howarth C."/>
            <person name="Imamovic A."/>
            <person name="Ireland A."/>
            <person name="Larimer J."/>
            <person name="McCowan C."/>
            <person name="Murphy C."/>
            <person name="Pearson M."/>
            <person name="Poon T.W."/>
            <person name="Priest M."/>
            <person name="Roberts A."/>
            <person name="Saif S."/>
            <person name="Shea T."/>
            <person name="Sisk P."/>
            <person name="Sykes S."/>
            <person name="Wortman J."/>
            <person name="Nusbaum C."/>
            <person name="Birren B."/>
        </authorList>
    </citation>
    <scope>NUCLEOTIDE SEQUENCE [LARGE SCALE GENOMIC DNA]</scope>
    <source>
        <strain evidence="3">ACHKN1017</strain>
    </source>
</reference>
<dbReference type="VEuPathDB" id="VectorBase:ACHR003538"/>
<name>A0A182JYF6_9DIPT</name>
<evidence type="ECO:0000313" key="3">
    <source>
        <dbReference type="Proteomes" id="UP000075881"/>
    </source>
</evidence>
<organism evidence="2 3">
    <name type="scientific">Anopheles christyi</name>
    <dbReference type="NCBI Taxonomy" id="43041"/>
    <lineage>
        <taxon>Eukaryota</taxon>
        <taxon>Metazoa</taxon>
        <taxon>Ecdysozoa</taxon>
        <taxon>Arthropoda</taxon>
        <taxon>Hexapoda</taxon>
        <taxon>Insecta</taxon>
        <taxon>Pterygota</taxon>
        <taxon>Neoptera</taxon>
        <taxon>Endopterygota</taxon>
        <taxon>Diptera</taxon>
        <taxon>Nematocera</taxon>
        <taxon>Culicoidea</taxon>
        <taxon>Culicidae</taxon>
        <taxon>Anophelinae</taxon>
        <taxon>Anopheles</taxon>
    </lineage>
</organism>
<keyword evidence="3" id="KW-1185">Reference proteome</keyword>
<accession>A0A182JYF6</accession>
<dbReference type="EnsemblMetazoa" id="ACHR003538-RA">
    <property type="protein sequence ID" value="ACHR003538-PA"/>
    <property type="gene ID" value="ACHR003538"/>
</dbReference>
<evidence type="ECO:0000313" key="2">
    <source>
        <dbReference type="EnsemblMetazoa" id="ACHR003538-PA"/>
    </source>
</evidence>
<feature type="signal peptide" evidence="1">
    <location>
        <begin position="1"/>
        <end position="25"/>
    </location>
</feature>
<dbReference type="Proteomes" id="UP000075881">
    <property type="component" value="Unassembled WGS sequence"/>
</dbReference>
<feature type="chain" id="PRO_5008124872" evidence="1">
    <location>
        <begin position="26"/>
        <end position="266"/>
    </location>
</feature>
<sequence>MMRKATAAILAFLLAMLIFTPHTHSNRSERGDGVNRHVHPESNTHETNVEFWAQLIAYIDCPHVVLLDSFEYFANRPTFAKQLFARLTNAGVRVSTRRQLRVVQQLPPMTHRLAIIVPIVMEPSTLGTDELDTLFGQIDREPNFVEFYRWMFVYRTTHKKSVWRALRQLPIRADTQMYCVIVGPGKTDVPFDERIHLERKMMPVDRFVRRMQMLPPQHQEAAKRTSAILALPGPNAGEGWLAVWQLYRLQTRKKTIDVAVELVVRA</sequence>
<protein>
    <submittedName>
        <fullName evidence="2">Uncharacterized protein</fullName>
    </submittedName>
</protein>
<evidence type="ECO:0000256" key="1">
    <source>
        <dbReference type="SAM" id="SignalP"/>
    </source>
</evidence>
<proteinExistence type="predicted"/>
<reference evidence="2" key="2">
    <citation type="submission" date="2020-05" db="UniProtKB">
        <authorList>
            <consortium name="EnsemblMetazoa"/>
        </authorList>
    </citation>
    <scope>IDENTIFICATION</scope>
    <source>
        <strain evidence="2">ACHKN1017</strain>
    </source>
</reference>
<keyword evidence="1" id="KW-0732">Signal</keyword>
<dbReference type="AlphaFoldDB" id="A0A182JYF6"/>